<name>A0A1G5WRX0_9HYPH</name>
<accession>A0A1G5WRX0</accession>
<dbReference type="OrthoDB" id="505641at2"/>
<organism evidence="2 3">
    <name type="scientific">Mesorhizobium qingshengii</name>
    <dbReference type="NCBI Taxonomy" id="1165689"/>
    <lineage>
        <taxon>Bacteria</taxon>
        <taxon>Pseudomonadati</taxon>
        <taxon>Pseudomonadota</taxon>
        <taxon>Alphaproteobacteria</taxon>
        <taxon>Hyphomicrobiales</taxon>
        <taxon>Phyllobacteriaceae</taxon>
        <taxon>Mesorhizobium</taxon>
    </lineage>
</organism>
<dbReference type="Proteomes" id="UP000198588">
    <property type="component" value="Unassembled WGS sequence"/>
</dbReference>
<gene>
    <name evidence="2" type="ORF">SAMN02927914_01618</name>
</gene>
<sequence length="688" mass="74643">MRHPVDHGAMAVSGYTVPWHAAAGTPVALHVSSSRQVRDVRIVRLDTPSAEFMDWPIEPTGDAASHRDFDQGSFLKMAASELAKCAEIRGVAFEVYLTRNDGIRVLFESGALRLQLQDGKLTFIHHGEALQTGGTVPANTWLAVEISSDDGGTALRISSDDLLAPFHLHRQFNLPWQPPSDDVFFGASAANDVRSLNGKFSAIALQTTSGRIAWRFPTLLPSGPIASTGGDGVLLLEAVNQPAFCMTSRRWDGSSFDPRLVPSHYDAVHCHDDDIGSLQWPASYQLHVPAGATAGVYAFEVGHDGGAERIVFFITSSVRRSPLLFLVPTATYLAYADEFLPAHLYEWMCEDRGHRFAIDNNLKSLYDYHSDLSGVSICSYRKPKATLRDDYNYPLCGCPHNLPVDLHLLRFCHSNGIAFDLITDRDLHERGLAGLQGYRAVVTGSHPEYMSTEMEHALRQFAATGGSIAYLGGNGFAGKVAFQDDLMELRRSPLEAARTWDGPIAEQSLSITNQPGGHLRASGRGEFSLTGVAISLMGFDGARPFTRTPQSREPSAAWLFDGVFDETFGSEGIVLGGAAGYEVDATDPHLGTSPDTIVIARATGFPDSFVHDATRWYEGGASECAARRCAEMTLRHLPSGGLIFCASSVAWCGALPTGSAMNDVGRITMNLLTHLAAARSRPTRCRNS</sequence>
<dbReference type="RefSeq" id="WP_091576612.1">
    <property type="nucleotide sequence ID" value="NZ_FMXM01000004.1"/>
</dbReference>
<proteinExistence type="predicted"/>
<dbReference type="EMBL" id="FMXM01000004">
    <property type="protein sequence ID" value="SDA60802.1"/>
    <property type="molecule type" value="Genomic_DNA"/>
</dbReference>
<protein>
    <submittedName>
        <fullName evidence="2">N,N-dimethylformamidase</fullName>
    </submittedName>
</protein>
<evidence type="ECO:0000259" key="1">
    <source>
        <dbReference type="Pfam" id="PF20254"/>
    </source>
</evidence>
<evidence type="ECO:0000313" key="3">
    <source>
        <dbReference type="Proteomes" id="UP000198588"/>
    </source>
</evidence>
<dbReference type="Pfam" id="PF20254">
    <property type="entry name" value="DMFA2_C"/>
    <property type="match status" value="1"/>
</dbReference>
<reference evidence="2 3" key="1">
    <citation type="submission" date="2016-10" db="EMBL/GenBank/DDBJ databases">
        <authorList>
            <person name="de Groot N.N."/>
        </authorList>
    </citation>
    <scope>NUCLEOTIDE SEQUENCE [LARGE SCALE GENOMIC DNA]</scope>
    <source>
        <strain evidence="2 3">CGMCC 1.12097</strain>
    </source>
</reference>
<dbReference type="InterPro" id="IPR046540">
    <property type="entry name" value="DMFA2_C"/>
</dbReference>
<dbReference type="STRING" id="1165689.SAMN02927914_01618"/>
<dbReference type="AlphaFoldDB" id="A0A1G5WRX0"/>
<feature type="domain" description="N,N-dimethylformamidase beta subunit-like C-terminal" evidence="1">
    <location>
        <begin position="263"/>
        <end position="656"/>
    </location>
</feature>
<evidence type="ECO:0000313" key="2">
    <source>
        <dbReference type="EMBL" id="SDA60802.1"/>
    </source>
</evidence>